<dbReference type="GO" id="GO:0005634">
    <property type="term" value="C:nucleus"/>
    <property type="evidence" value="ECO:0007669"/>
    <property type="project" value="TreeGrafter"/>
</dbReference>
<feature type="compositionally biased region" description="Acidic residues" evidence="2">
    <location>
        <begin position="39"/>
        <end position="53"/>
    </location>
</feature>
<protein>
    <submittedName>
        <fullName evidence="4">YL1-domain-containing protein</fullName>
    </submittedName>
</protein>
<dbReference type="PANTHER" id="PTHR13275">
    <property type="entry name" value="YL-1 PROTEIN TRANSCRIPTION FACTOR-LIKE 1"/>
    <property type="match status" value="1"/>
</dbReference>
<feature type="compositionally biased region" description="Basic and acidic residues" evidence="2">
    <location>
        <begin position="144"/>
        <end position="155"/>
    </location>
</feature>
<dbReference type="STRING" id="1160509.A0A3N4IUD9"/>
<evidence type="ECO:0000313" key="4">
    <source>
        <dbReference type="EMBL" id="RPA87871.1"/>
    </source>
</evidence>
<organism evidence="4 5">
    <name type="scientific">Ascobolus immersus RN42</name>
    <dbReference type="NCBI Taxonomy" id="1160509"/>
    <lineage>
        <taxon>Eukaryota</taxon>
        <taxon>Fungi</taxon>
        <taxon>Dikarya</taxon>
        <taxon>Ascomycota</taxon>
        <taxon>Pezizomycotina</taxon>
        <taxon>Pezizomycetes</taxon>
        <taxon>Pezizales</taxon>
        <taxon>Ascobolaceae</taxon>
        <taxon>Ascobolus</taxon>
    </lineage>
</organism>
<proteinExistence type="inferred from homology"/>
<feature type="compositionally biased region" description="Low complexity" evidence="2">
    <location>
        <begin position="493"/>
        <end position="510"/>
    </location>
</feature>
<feature type="compositionally biased region" description="Basic and acidic residues" evidence="2">
    <location>
        <begin position="88"/>
        <end position="102"/>
    </location>
</feature>
<feature type="compositionally biased region" description="Basic and acidic residues" evidence="2">
    <location>
        <begin position="442"/>
        <end position="456"/>
    </location>
</feature>
<feature type="region of interest" description="Disordered" evidence="2">
    <location>
        <begin position="297"/>
        <end position="510"/>
    </location>
</feature>
<feature type="compositionally biased region" description="Basic and acidic residues" evidence="2">
    <location>
        <begin position="600"/>
        <end position="615"/>
    </location>
</feature>
<dbReference type="Pfam" id="PF08265">
    <property type="entry name" value="YL1_C"/>
    <property type="match status" value="1"/>
</dbReference>
<gene>
    <name evidence="4" type="ORF">BJ508DRAFT_410554</name>
</gene>
<feature type="compositionally biased region" description="Basic and acidic residues" evidence="2">
    <location>
        <begin position="360"/>
        <end position="370"/>
    </location>
</feature>
<feature type="compositionally biased region" description="Basic residues" evidence="2">
    <location>
        <begin position="316"/>
        <end position="325"/>
    </location>
</feature>
<feature type="region of interest" description="Disordered" evidence="2">
    <location>
        <begin position="36"/>
        <end position="174"/>
    </location>
</feature>
<dbReference type="EMBL" id="ML119646">
    <property type="protein sequence ID" value="RPA87871.1"/>
    <property type="molecule type" value="Genomic_DNA"/>
</dbReference>
<feature type="compositionally biased region" description="Pro residues" evidence="2">
    <location>
        <begin position="620"/>
        <end position="630"/>
    </location>
</feature>
<dbReference type="InterPro" id="IPR013272">
    <property type="entry name" value="Vps72/YL1_C"/>
</dbReference>
<evidence type="ECO:0000259" key="3">
    <source>
        <dbReference type="SMART" id="SM00993"/>
    </source>
</evidence>
<evidence type="ECO:0000256" key="2">
    <source>
        <dbReference type="SAM" id="MobiDB-lite"/>
    </source>
</evidence>
<evidence type="ECO:0000313" key="5">
    <source>
        <dbReference type="Proteomes" id="UP000275078"/>
    </source>
</evidence>
<dbReference type="OrthoDB" id="3942062at2759"/>
<dbReference type="PANTHER" id="PTHR13275:SF4">
    <property type="entry name" value="VACUOLAR PROTEIN SORTING-ASSOCIATED PROTEIN 72 HOMOLOG"/>
    <property type="match status" value="1"/>
</dbReference>
<feature type="region of interest" description="Disordered" evidence="2">
    <location>
        <begin position="1"/>
        <end position="23"/>
    </location>
</feature>
<feature type="compositionally biased region" description="Basic and acidic residues" evidence="2">
    <location>
        <begin position="228"/>
        <end position="239"/>
    </location>
</feature>
<keyword evidence="5" id="KW-1185">Reference proteome</keyword>
<dbReference type="InterPro" id="IPR046757">
    <property type="entry name" value="YL1_N"/>
</dbReference>
<feature type="region of interest" description="Disordered" evidence="2">
    <location>
        <begin position="214"/>
        <end position="239"/>
    </location>
</feature>
<evidence type="ECO:0000256" key="1">
    <source>
        <dbReference type="ARBA" id="ARBA00006832"/>
    </source>
</evidence>
<feature type="compositionally biased region" description="Basic and acidic residues" evidence="2">
    <location>
        <begin position="302"/>
        <end position="315"/>
    </location>
</feature>
<reference evidence="4 5" key="1">
    <citation type="journal article" date="2018" name="Nat. Ecol. Evol.">
        <title>Pezizomycetes genomes reveal the molecular basis of ectomycorrhizal truffle lifestyle.</title>
        <authorList>
            <person name="Murat C."/>
            <person name="Payen T."/>
            <person name="Noel B."/>
            <person name="Kuo A."/>
            <person name="Morin E."/>
            <person name="Chen J."/>
            <person name="Kohler A."/>
            <person name="Krizsan K."/>
            <person name="Balestrini R."/>
            <person name="Da Silva C."/>
            <person name="Montanini B."/>
            <person name="Hainaut M."/>
            <person name="Levati E."/>
            <person name="Barry K.W."/>
            <person name="Belfiori B."/>
            <person name="Cichocki N."/>
            <person name="Clum A."/>
            <person name="Dockter R.B."/>
            <person name="Fauchery L."/>
            <person name="Guy J."/>
            <person name="Iotti M."/>
            <person name="Le Tacon F."/>
            <person name="Lindquist E.A."/>
            <person name="Lipzen A."/>
            <person name="Malagnac F."/>
            <person name="Mello A."/>
            <person name="Molinier V."/>
            <person name="Miyauchi S."/>
            <person name="Poulain J."/>
            <person name="Riccioni C."/>
            <person name="Rubini A."/>
            <person name="Sitrit Y."/>
            <person name="Splivallo R."/>
            <person name="Traeger S."/>
            <person name="Wang M."/>
            <person name="Zifcakova L."/>
            <person name="Wipf D."/>
            <person name="Zambonelli A."/>
            <person name="Paolocci F."/>
            <person name="Nowrousian M."/>
            <person name="Ottonello S."/>
            <person name="Baldrian P."/>
            <person name="Spatafora J.W."/>
            <person name="Henrissat B."/>
            <person name="Nagy L.G."/>
            <person name="Aury J.M."/>
            <person name="Wincker P."/>
            <person name="Grigoriev I.V."/>
            <person name="Bonfante P."/>
            <person name="Martin F.M."/>
        </authorList>
    </citation>
    <scope>NUCLEOTIDE SEQUENCE [LARGE SCALE GENOMIC DNA]</scope>
    <source>
        <strain evidence="4 5">RN42</strain>
    </source>
</reference>
<dbReference type="Pfam" id="PF05764">
    <property type="entry name" value="YL1"/>
    <property type="match status" value="1"/>
</dbReference>
<dbReference type="AlphaFoldDB" id="A0A3N4IUD9"/>
<feature type="domain" description="Vps72/YL1 C-terminal" evidence="3">
    <location>
        <begin position="672"/>
        <end position="701"/>
    </location>
</feature>
<feature type="region of interest" description="Disordered" evidence="2">
    <location>
        <begin position="540"/>
        <end position="633"/>
    </location>
</feature>
<feature type="compositionally biased region" description="Basic and acidic residues" evidence="2">
    <location>
        <begin position="463"/>
        <end position="484"/>
    </location>
</feature>
<dbReference type="SMART" id="SM00993">
    <property type="entry name" value="YL1_C"/>
    <property type="match status" value="1"/>
</dbReference>
<dbReference type="Proteomes" id="UP000275078">
    <property type="component" value="Unassembled WGS sequence"/>
</dbReference>
<sequence length="734" mass="80300">MASPEFPVESLVAGRQRRSTAGNRLASLLHQEVDKDDTLFMEDESDVEFEAEDTGAMSDVQFSSSDDEDEAKPGEGGEQGTAEDPELEGERELQQAEREAKKAARKKAQENFLKPKPAPKRKASVAMPEESTQGDTPTPGPDDAASHDGQHHDTVGFETINGRPRKKSERISWVPEIGPVRQSSRSLAVANKERTIQRLEESEKRRLQIIAQMEAAKQRQGGSKKKKEMTQAERLEEAKITERRNLRSLNRWEEAENQRAEARRERLAALHGQRITGPVVRFWSGKGVWNGEGTLIQMGKISLEEKAKQREEEKKKSRGGRRKSVKEKEDEAKGDATVAGTAEPEEKTEKQPDAGTESKAAADAEPKPVAEGDAEGEISTEKPTPSTPEGTAPEAAPTSTSEVESADKDVTMTDDTLPIETATETLDVASKKVSETIEEADGPVKADSKLDGKAEEPPLTDAKATEKVEEQPTKAPETTEKQQDADVTMEDAPVTNTTPTPSTTLINGPVAPMAPVAPVARVTPPRKLIEVIEDDVEAKCEPLDSDIPSIKAPTVDHSKGNVEASLPVVPSPEPLKQSEVPEIEDGAENTRQSNSTQEPEESKETQEPEDHKGTQEPEGTPKPTPPPQPPQYGVRNVVILEDFDPPITWEAANRFLFPNNVAAVRRDKTQSEICPVTSEVAKYRDPITGVHYASLRAYKQIQKVRAGNVRWCQMFGCYVGPTDDAADGVPEGFL</sequence>
<accession>A0A3N4IUD9</accession>
<name>A0A3N4IUD9_ASCIM</name>
<comment type="similarity">
    <text evidence="1">Belongs to the VPS72/YL1 family.</text>
</comment>